<evidence type="ECO:0000313" key="3">
    <source>
        <dbReference type="Proteomes" id="UP000185469"/>
    </source>
</evidence>
<dbReference type="KEGG" id="csph:CSPHI_07590"/>
<evidence type="ECO:0000313" key="2">
    <source>
        <dbReference type="EMBL" id="APT90922.1"/>
    </source>
</evidence>
<evidence type="ECO:0000256" key="1">
    <source>
        <dbReference type="SAM" id="Phobius"/>
    </source>
</evidence>
<gene>
    <name evidence="2" type="ORF">CSPHI_07590</name>
</gene>
<keyword evidence="3" id="KW-1185">Reference proteome</keyword>
<feature type="transmembrane region" description="Helical" evidence="1">
    <location>
        <begin position="54"/>
        <end position="77"/>
    </location>
</feature>
<accession>A0A1L7CYL8</accession>
<dbReference type="Proteomes" id="UP000185469">
    <property type="component" value="Chromosome"/>
</dbReference>
<keyword evidence="1" id="KW-0472">Membrane</keyword>
<name>A0A1L7CYL8_9CORY</name>
<feature type="transmembrane region" description="Helical" evidence="1">
    <location>
        <begin position="12"/>
        <end position="34"/>
    </location>
</feature>
<sequence length="84" mass="8705">MQQLEPKITVRLTWFWVLVAAVAAVLVSPGFWVSAGLGAVGALAGEALLPKRPAMARIIAFIALVALLATAILQIVLGQTGILG</sequence>
<reference evidence="2 3" key="1">
    <citation type="submission" date="2014-08" db="EMBL/GenBank/DDBJ databases">
        <title>Complete genome sequence of Corynebacterium sphenisci CECT 5990(T) (=DSM 44792(T)), isolated from healthy wild penguins.</title>
        <authorList>
            <person name="Ruckert C."/>
            <person name="Albersmeier A."/>
            <person name="Winkler A."/>
            <person name="Kalinowski J."/>
        </authorList>
    </citation>
    <scope>NUCLEOTIDE SEQUENCE [LARGE SCALE GENOMIC DNA]</scope>
    <source>
        <strain evidence="2 3">DSM 44792</strain>
    </source>
</reference>
<dbReference type="AlphaFoldDB" id="A0A1L7CYL8"/>
<keyword evidence="1" id="KW-1133">Transmembrane helix</keyword>
<keyword evidence="1" id="KW-0812">Transmembrane</keyword>
<protein>
    <submittedName>
        <fullName evidence="2">Uncharacterized protein</fullName>
    </submittedName>
</protein>
<dbReference type="EMBL" id="CP009248">
    <property type="protein sequence ID" value="APT90922.1"/>
    <property type="molecule type" value="Genomic_DNA"/>
</dbReference>
<organism evidence="2 3">
    <name type="scientific">Corynebacterium sphenisci DSM 44792</name>
    <dbReference type="NCBI Taxonomy" id="1437874"/>
    <lineage>
        <taxon>Bacteria</taxon>
        <taxon>Bacillati</taxon>
        <taxon>Actinomycetota</taxon>
        <taxon>Actinomycetes</taxon>
        <taxon>Mycobacteriales</taxon>
        <taxon>Corynebacteriaceae</taxon>
        <taxon>Corynebacterium</taxon>
    </lineage>
</organism>
<proteinExistence type="predicted"/>
<dbReference type="RefSeq" id="WP_075692180.1">
    <property type="nucleotide sequence ID" value="NZ_CP009248.1"/>
</dbReference>